<sequence>MNGHDDESTWVEHTLVRLGESQFRAKFVLSEADRSYARDKGRHVIDRHAHEMLRARVGEAQPSNDGRQTPWRGHPVFTAQHATATCCRGCIEKWHGIAKGRPLTDAEVNRLADLVMAWIDRDLTNHPARDIVAGARSAQADARRVKAAHAKAPRYVQPEL</sequence>
<dbReference type="AlphaFoldDB" id="A0A8B3RHH3"/>
<evidence type="ECO:0008006" key="3">
    <source>
        <dbReference type="Google" id="ProtNLM"/>
    </source>
</evidence>
<organism evidence="1 2">
    <name type="scientific">Bifidobacterium animalis subsp. lactis</name>
    <name type="common">Bifidobacterium lactis</name>
    <dbReference type="NCBI Taxonomy" id="302911"/>
    <lineage>
        <taxon>Bacteria</taxon>
        <taxon>Bacillati</taxon>
        <taxon>Actinomycetota</taxon>
        <taxon>Actinomycetes</taxon>
        <taxon>Bifidobacteriales</taxon>
        <taxon>Bifidobacteriaceae</taxon>
        <taxon>Bifidobacterium</taxon>
    </lineage>
</organism>
<dbReference type="InterPro" id="IPR020378">
    <property type="entry name" value="DUF4186"/>
</dbReference>
<reference evidence="1 2" key="1">
    <citation type="journal article" date="2019" name="Appl. Environ. Microbiol.">
        <title>Dissecting the evolutionary development of the Bifidobacterium animalis species through comparative genomics analyses.</title>
        <authorList>
            <person name="Lugli G.A."/>
            <person name="Mancino W."/>
            <person name="Milani C."/>
            <person name="Duranti S."/>
            <person name="Mancabelli L."/>
            <person name="Napoli S."/>
            <person name="Mangifesta M."/>
            <person name="Viappiani A."/>
            <person name="Anzalone R."/>
            <person name="Longhi G."/>
            <person name="van Sinderen D."/>
            <person name="Ventura M."/>
            <person name="Turroni F."/>
        </authorList>
    </citation>
    <scope>NUCLEOTIDE SEQUENCE [LARGE SCALE GENOMIC DNA]</scope>
    <source>
        <strain evidence="1 2">2011B</strain>
    </source>
</reference>
<comment type="caution">
    <text evidence="1">The sequence shown here is derived from an EMBL/GenBank/DDBJ whole genome shotgun (WGS) entry which is preliminary data.</text>
</comment>
<evidence type="ECO:0000313" key="1">
    <source>
        <dbReference type="EMBL" id="RYM95143.1"/>
    </source>
</evidence>
<accession>A0A8B3RHH3</accession>
<dbReference type="EMBL" id="RSCO01000023">
    <property type="protein sequence ID" value="RYM95143.1"/>
    <property type="molecule type" value="Genomic_DNA"/>
</dbReference>
<name>A0A8B3RHH3_BIFAN</name>
<evidence type="ECO:0000313" key="2">
    <source>
        <dbReference type="Proteomes" id="UP000293613"/>
    </source>
</evidence>
<gene>
    <name evidence="1" type="ORF">PG2011B_0915</name>
</gene>
<protein>
    <recommendedName>
        <fullName evidence="3">DUF4186 domain-containing protein</fullName>
    </recommendedName>
</protein>
<dbReference type="Proteomes" id="UP000293613">
    <property type="component" value="Unassembled WGS sequence"/>
</dbReference>
<dbReference type="Pfam" id="PF13811">
    <property type="entry name" value="DUF4186"/>
    <property type="match status" value="1"/>
</dbReference>
<proteinExistence type="predicted"/>